<dbReference type="GO" id="GO:0003735">
    <property type="term" value="F:structural constituent of ribosome"/>
    <property type="evidence" value="ECO:0007669"/>
    <property type="project" value="InterPro"/>
</dbReference>
<dbReference type="InterPro" id="IPR000597">
    <property type="entry name" value="Ribosomal_uL3"/>
</dbReference>
<sequence>MSLGLIGQKVGMTRIFDETGVSTPVTVIEVGPNHVTQVKTDDTDGYNALQVTVGSRRPNRVTNPLKGHFAKAGTAPGRGLWEFRVDAEIASQYEAGAVIPLELFETGQKVDVSGTSIGRGFAGAMRRHGFKGGRATHGNSKAHRKPGSIGQNQFPGRVFKGKKMAGHMGNMARTQQNLEVVRIDAERNLILVRGSIPGPRGFDVVIRPSVKGPTAQAS</sequence>
<evidence type="ECO:0008006" key="8">
    <source>
        <dbReference type="Google" id="ProtNLM"/>
    </source>
</evidence>
<accession>A0A381SGR1</accession>
<keyword evidence="2" id="KW-0699">rRNA-binding</keyword>
<evidence type="ECO:0000256" key="6">
    <source>
        <dbReference type="SAM" id="MobiDB-lite"/>
    </source>
</evidence>
<name>A0A381SGR1_9ZZZZ</name>
<evidence type="ECO:0000256" key="5">
    <source>
        <dbReference type="ARBA" id="ARBA00023274"/>
    </source>
</evidence>
<evidence type="ECO:0000256" key="2">
    <source>
        <dbReference type="ARBA" id="ARBA00022730"/>
    </source>
</evidence>
<dbReference type="InterPro" id="IPR009000">
    <property type="entry name" value="Transl_B-barrel_sf"/>
</dbReference>
<keyword evidence="4" id="KW-0689">Ribosomal protein</keyword>
<dbReference type="PANTHER" id="PTHR11229:SF16">
    <property type="entry name" value="LARGE RIBOSOMAL SUBUNIT PROTEIN UL3C"/>
    <property type="match status" value="1"/>
</dbReference>
<dbReference type="GO" id="GO:0022625">
    <property type="term" value="C:cytosolic large ribosomal subunit"/>
    <property type="evidence" value="ECO:0007669"/>
    <property type="project" value="TreeGrafter"/>
</dbReference>
<dbReference type="HAMAP" id="MF_01325_B">
    <property type="entry name" value="Ribosomal_uL3_B"/>
    <property type="match status" value="1"/>
</dbReference>
<evidence type="ECO:0000256" key="1">
    <source>
        <dbReference type="ARBA" id="ARBA00006540"/>
    </source>
</evidence>
<proteinExistence type="inferred from homology"/>
<keyword evidence="5" id="KW-0687">Ribonucleoprotein</keyword>
<organism evidence="7">
    <name type="scientific">marine metagenome</name>
    <dbReference type="NCBI Taxonomy" id="408172"/>
    <lineage>
        <taxon>unclassified sequences</taxon>
        <taxon>metagenomes</taxon>
        <taxon>ecological metagenomes</taxon>
    </lineage>
</organism>
<dbReference type="FunFam" id="3.30.160.810:FF:000001">
    <property type="entry name" value="50S ribosomal protein L3"/>
    <property type="match status" value="1"/>
</dbReference>
<dbReference type="Pfam" id="PF00297">
    <property type="entry name" value="Ribosomal_L3"/>
    <property type="match status" value="1"/>
</dbReference>
<feature type="region of interest" description="Disordered" evidence="6">
    <location>
        <begin position="133"/>
        <end position="153"/>
    </location>
</feature>
<dbReference type="Gene3D" id="3.30.160.810">
    <property type="match status" value="1"/>
</dbReference>
<dbReference type="InterPro" id="IPR019926">
    <property type="entry name" value="Ribosomal_uL3_CS"/>
</dbReference>
<dbReference type="AlphaFoldDB" id="A0A381SGR1"/>
<gene>
    <name evidence="7" type="ORF">METZ01_LOCUS55523</name>
</gene>
<dbReference type="InterPro" id="IPR019927">
    <property type="entry name" value="Ribosomal_uL3_bac/org-type"/>
</dbReference>
<dbReference type="NCBIfam" id="TIGR03625">
    <property type="entry name" value="L3_bact"/>
    <property type="match status" value="1"/>
</dbReference>
<evidence type="ECO:0000256" key="3">
    <source>
        <dbReference type="ARBA" id="ARBA00022884"/>
    </source>
</evidence>
<dbReference type="Gene3D" id="2.40.30.10">
    <property type="entry name" value="Translation factors"/>
    <property type="match status" value="1"/>
</dbReference>
<dbReference type="PANTHER" id="PTHR11229">
    <property type="entry name" value="50S RIBOSOMAL PROTEIN L3"/>
    <property type="match status" value="1"/>
</dbReference>
<reference evidence="7" key="1">
    <citation type="submission" date="2018-05" db="EMBL/GenBank/DDBJ databases">
        <authorList>
            <person name="Lanie J.A."/>
            <person name="Ng W.-L."/>
            <person name="Kazmierczak K.M."/>
            <person name="Andrzejewski T.M."/>
            <person name="Davidsen T.M."/>
            <person name="Wayne K.J."/>
            <person name="Tettelin H."/>
            <person name="Glass J.I."/>
            <person name="Rusch D."/>
            <person name="Podicherti R."/>
            <person name="Tsui H.-C.T."/>
            <person name="Winkler M.E."/>
        </authorList>
    </citation>
    <scope>NUCLEOTIDE SEQUENCE</scope>
</reference>
<dbReference type="GO" id="GO:0019843">
    <property type="term" value="F:rRNA binding"/>
    <property type="evidence" value="ECO:0007669"/>
    <property type="project" value="UniProtKB-KW"/>
</dbReference>
<dbReference type="EMBL" id="UINC01003029">
    <property type="protein sequence ID" value="SVA02669.1"/>
    <property type="molecule type" value="Genomic_DNA"/>
</dbReference>
<dbReference type="PROSITE" id="PS00474">
    <property type="entry name" value="RIBOSOMAL_L3"/>
    <property type="match status" value="1"/>
</dbReference>
<keyword evidence="3" id="KW-0694">RNA-binding</keyword>
<comment type="similarity">
    <text evidence="1">Belongs to the universal ribosomal protein uL3 family.</text>
</comment>
<protein>
    <recommendedName>
        <fullName evidence="8">50S ribosomal protein L3</fullName>
    </recommendedName>
</protein>
<evidence type="ECO:0000313" key="7">
    <source>
        <dbReference type="EMBL" id="SVA02669.1"/>
    </source>
</evidence>
<evidence type="ECO:0000256" key="4">
    <source>
        <dbReference type="ARBA" id="ARBA00022980"/>
    </source>
</evidence>
<dbReference type="SUPFAM" id="SSF50447">
    <property type="entry name" value="Translation proteins"/>
    <property type="match status" value="1"/>
</dbReference>
<dbReference type="FunFam" id="2.40.30.10:FF:000004">
    <property type="entry name" value="50S ribosomal protein L3"/>
    <property type="match status" value="1"/>
</dbReference>
<dbReference type="GO" id="GO:0006412">
    <property type="term" value="P:translation"/>
    <property type="evidence" value="ECO:0007669"/>
    <property type="project" value="InterPro"/>
</dbReference>